<dbReference type="Proteomes" id="UP000233100">
    <property type="component" value="Chromosome 10"/>
</dbReference>
<reference evidence="1 2" key="1">
    <citation type="submission" date="2013-03" db="EMBL/GenBank/DDBJ databases">
        <authorList>
            <person name="Warren W."/>
            <person name="Wilson R.K."/>
        </authorList>
    </citation>
    <scope>NUCLEOTIDE SEQUENCE</scope>
</reference>
<reference evidence="1" key="2">
    <citation type="submission" date="2025-08" db="UniProtKB">
        <authorList>
            <consortium name="Ensembl"/>
        </authorList>
    </citation>
    <scope>IDENTIFICATION</scope>
</reference>
<dbReference type="GeneTree" id="ENSGT00910000147173"/>
<dbReference type="AlphaFoldDB" id="A0A7N9CKY3"/>
<evidence type="ECO:0000313" key="1">
    <source>
        <dbReference type="Ensembl" id="ENSMFAP00000050607.1"/>
    </source>
</evidence>
<proteinExistence type="predicted"/>
<name>A0A7N9CKY3_MACFA</name>
<protein>
    <submittedName>
        <fullName evidence="1">Uncharacterized protein</fullName>
    </submittedName>
</protein>
<sequence length="66" mass="7235">KGTLWPHKSTVGKGQGGQGKTRIRCTILGLLRFLLLVRGTIMDRCSLDLPGLNRSSWRDGGLTMLP</sequence>
<dbReference type="Ensembl" id="ENSMFAT00000098951.1">
    <property type="protein sequence ID" value="ENSMFAP00000050607.1"/>
    <property type="gene ID" value="ENSMFAG00000062067.1"/>
</dbReference>
<keyword evidence="2" id="KW-1185">Reference proteome</keyword>
<evidence type="ECO:0000313" key="2">
    <source>
        <dbReference type="Proteomes" id="UP000233100"/>
    </source>
</evidence>
<reference evidence="1" key="3">
    <citation type="submission" date="2025-09" db="UniProtKB">
        <authorList>
            <consortium name="Ensembl"/>
        </authorList>
    </citation>
    <scope>IDENTIFICATION</scope>
</reference>
<organism evidence="1 2">
    <name type="scientific">Macaca fascicularis</name>
    <name type="common">Crab-eating macaque</name>
    <name type="synonym">Cynomolgus monkey</name>
    <dbReference type="NCBI Taxonomy" id="9541"/>
    <lineage>
        <taxon>Eukaryota</taxon>
        <taxon>Metazoa</taxon>
        <taxon>Chordata</taxon>
        <taxon>Craniata</taxon>
        <taxon>Vertebrata</taxon>
        <taxon>Euteleostomi</taxon>
        <taxon>Mammalia</taxon>
        <taxon>Eutheria</taxon>
        <taxon>Euarchontoglires</taxon>
        <taxon>Primates</taxon>
        <taxon>Haplorrhini</taxon>
        <taxon>Catarrhini</taxon>
        <taxon>Cercopithecidae</taxon>
        <taxon>Cercopithecinae</taxon>
        <taxon>Macaca</taxon>
    </lineage>
</organism>
<accession>A0A7N9CKY3</accession>